<organism evidence="2 3">
    <name type="scientific">Thermocoleostomius sinensis A174</name>
    <dbReference type="NCBI Taxonomy" id="2016057"/>
    <lineage>
        <taxon>Bacteria</taxon>
        <taxon>Bacillati</taxon>
        <taxon>Cyanobacteriota</taxon>
        <taxon>Cyanophyceae</taxon>
        <taxon>Oculatellales</taxon>
        <taxon>Oculatellaceae</taxon>
        <taxon>Thermocoleostomius</taxon>
    </lineage>
</organism>
<dbReference type="InterPro" id="IPR002810">
    <property type="entry name" value="NfeD-like_C"/>
</dbReference>
<sequence length="81" mass="8813">MKTTSPQRVKLFPKNVYGTVEKRITPTQPGRVRFQGSTWKARFYGAACPVLVPGDAVKVVGLEGITLLVLPKGDASDTPDR</sequence>
<name>A0A9E8ZGS2_9CYAN</name>
<dbReference type="RefSeq" id="WP_268611480.1">
    <property type="nucleotide sequence ID" value="NZ_CP113797.1"/>
</dbReference>
<dbReference type="Proteomes" id="UP001163152">
    <property type="component" value="Chromosome"/>
</dbReference>
<dbReference type="KEGG" id="tsin:OXH18_05775"/>
<dbReference type="Gene3D" id="2.40.50.140">
    <property type="entry name" value="Nucleic acid-binding proteins"/>
    <property type="match status" value="1"/>
</dbReference>
<evidence type="ECO:0000313" key="3">
    <source>
        <dbReference type="Proteomes" id="UP001163152"/>
    </source>
</evidence>
<gene>
    <name evidence="2" type="ORF">OXH18_05775</name>
</gene>
<dbReference type="EMBL" id="CP113797">
    <property type="protein sequence ID" value="WAL61497.1"/>
    <property type="molecule type" value="Genomic_DNA"/>
</dbReference>
<evidence type="ECO:0000259" key="1">
    <source>
        <dbReference type="Pfam" id="PF01957"/>
    </source>
</evidence>
<dbReference type="AlphaFoldDB" id="A0A9E8ZGS2"/>
<evidence type="ECO:0000313" key="2">
    <source>
        <dbReference type="EMBL" id="WAL61497.1"/>
    </source>
</evidence>
<keyword evidence="3" id="KW-1185">Reference proteome</keyword>
<dbReference type="Pfam" id="PF01957">
    <property type="entry name" value="NfeD"/>
    <property type="match status" value="1"/>
</dbReference>
<dbReference type="SUPFAM" id="SSF141322">
    <property type="entry name" value="NfeD domain-like"/>
    <property type="match status" value="1"/>
</dbReference>
<dbReference type="InterPro" id="IPR012340">
    <property type="entry name" value="NA-bd_OB-fold"/>
</dbReference>
<proteinExistence type="predicted"/>
<accession>A0A9E8ZGS2</accession>
<protein>
    <submittedName>
        <fullName evidence="2">NfeD family protein</fullName>
    </submittedName>
</protein>
<feature type="domain" description="NfeD-like C-terminal" evidence="1">
    <location>
        <begin position="18"/>
        <end position="69"/>
    </location>
</feature>
<reference evidence="2" key="1">
    <citation type="submission" date="2022-12" db="EMBL/GenBank/DDBJ databases">
        <title>Polyphasic identification of a Novel Hot-Spring Cyanobacterium Ocullathermofonsia sinensis gen nov. sp. nov. and Genomic Insights on its Adaptations to the Thermal Habitat.</title>
        <authorList>
            <person name="Daroch M."/>
            <person name="Tang J."/>
            <person name="Jiang Y."/>
        </authorList>
    </citation>
    <scope>NUCLEOTIDE SEQUENCE</scope>
    <source>
        <strain evidence="2">PKUAC-SCTA174</strain>
    </source>
</reference>